<feature type="compositionally biased region" description="Low complexity" evidence="2">
    <location>
        <begin position="238"/>
        <end position="256"/>
    </location>
</feature>
<keyword evidence="1" id="KW-0175">Coiled coil</keyword>
<dbReference type="AlphaFoldDB" id="A0A813MAK3"/>
<feature type="region of interest" description="Disordered" evidence="2">
    <location>
        <begin position="442"/>
        <end position="486"/>
    </location>
</feature>
<feature type="compositionally biased region" description="Basic residues" evidence="2">
    <location>
        <begin position="152"/>
        <end position="167"/>
    </location>
</feature>
<dbReference type="Gene3D" id="2.30.30.490">
    <property type="match status" value="1"/>
</dbReference>
<feature type="compositionally biased region" description="Low complexity" evidence="2">
    <location>
        <begin position="278"/>
        <end position="287"/>
    </location>
</feature>
<feature type="region of interest" description="Disordered" evidence="2">
    <location>
        <begin position="1"/>
        <end position="71"/>
    </location>
</feature>
<protein>
    <submittedName>
        <fullName evidence="3">Uncharacterized protein</fullName>
    </submittedName>
</protein>
<feature type="compositionally biased region" description="Polar residues" evidence="2">
    <location>
        <begin position="88"/>
        <end position="107"/>
    </location>
</feature>
<feature type="coiled-coil region" evidence="1">
    <location>
        <begin position="847"/>
        <end position="874"/>
    </location>
</feature>
<dbReference type="OrthoDB" id="10540183at2759"/>
<proteinExistence type="predicted"/>
<dbReference type="EMBL" id="CAJNOC010000152">
    <property type="protein sequence ID" value="CAF0720036.1"/>
    <property type="molecule type" value="Genomic_DNA"/>
</dbReference>
<feature type="region of interest" description="Disordered" evidence="2">
    <location>
        <begin position="238"/>
        <end position="324"/>
    </location>
</feature>
<feature type="region of interest" description="Disordered" evidence="2">
    <location>
        <begin position="739"/>
        <end position="764"/>
    </location>
</feature>
<feature type="region of interest" description="Disordered" evidence="2">
    <location>
        <begin position="88"/>
        <end position="213"/>
    </location>
</feature>
<evidence type="ECO:0000256" key="1">
    <source>
        <dbReference type="SAM" id="Coils"/>
    </source>
</evidence>
<reference evidence="3" key="1">
    <citation type="submission" date="2021-02" db="EMBL/GenBank/DDBJ databases">
        <authorList>
            <person name="Nowell W R."/>
        </authorList>
    </citation>
    <scope>NUCLEOTIDE SEQUENCE</scope>
    <source>
        <strain evidence="3">Ploen Becks lab</strain>
    </source>
</reference>
<feature type="coiled-coil region" evidence="1">
    <location>
        <begin position="1010"/>
        <end position="1037"/>
    </location>
</feature>
<feature type="compositionally biased region" description="Polar residues" evidence="2">
    <location>
        <begin position="456"/>
        <end position="470"/>
    </location>
</feature>
<feature type="compositionally biased region" description="Basic and acidic residues" evidence="2">
    <location>
        <begin position="257"/>
        <end position="268"/>
    </location>
</feature>
<feature type="compositionally biased region" description="Basic and acidic residues" evidence="2">
    <location>
        <begin position="743"/>
        <end position="759"/>
    </location>
</feature>
<comment type="caution">
    <text evidence="3">The sequence shown here is derived from an EMBL/GenBank/DDBJ whole genome shotgun (WGS) entry which is preliminary data.</text>
</comment>
<evidence type="ECO:0000256" key="2">
    <source>
        <dbReference type="SAM" id="MobiDB-lite"/>
    </source>
</evidence>
<organism evidence="3 4">
    <name type="scientific">Brachionus calyciflorus</name>
    <dbReference type="NCBI Taxonomy" id="104777"/>
    <lineage>
        <taxon>Eukaryota</taxon>
        <taxon>Metazoa</taxon>
        <taxon>Spiralia</taxon>
        <taxon>Gnathifera</taxon>
        <taxon>Rotifera</taxon>
        <taxon>Eurotatoria</taxon>
        <taxon>Monogononta</taxon>
        <taxon>Pseudotrocha</taxon>
        <taxon>Ploima</taxon>
        <taxon>Brachionidae</taxon>
        <taxon>Brachionus</taxon>
    </lineage>
</organism>
<feature type="compositionally biased region" description="Polar residues" evidence="2">
    <location>
        <begin position="197"/>
        <end position="207"/>
    </location>
</feature>
<feature type="compositionally biased region" description="Polar residues" evidence="2">
    <location>
        <begin position="297"/>
        <end position="314"/>
    </location>
</feature>
<name>A0A813MAK3_9BILA</name>
<evidence type="ECO:0000313" key="4">
    <source>
        <dbReference type="Proteomes" id="UP000663879"/>
    </source>
</evidence>
<accession>A0A813MAK3</accession>
<dbReference type="PANTHER" id="PTHR36812">
    <property type="entry name" value="NEUROFILAMENT TRIPLET M PROTEIN-LIKE PROTEIN"/>
    <property type="match status" value="1"/>
</dbReference>
<keyword evidence="4" id="KW-1185">Reference proteome</keyword>
<gene>
    <name evidence="3" type="ORF">OXX778_LOCUS2084</name>
</gene>
<feature type="compositionally biased region" description="Basic and acidic residues" evidence="2">
    <location>
        <begin position="142"/>
        <end position="151"/>
    </location>
</feature>
<evidence type="ECO:0000313" key="3">
    <source>
        <dbReference type="EMBL" id="CAF0720036.1"/>
    </source>
</evidence>
<dbReference type="InterPro" id="IPR043151">
    <property type="entry name" value="BAH_sf"/>
</dbReference>
<dbReference type="Proteomes" id="UP000663879">
    <property type="component" value="Unassembled WGS sequence"/>
</dbReference>
<feature type="compositionally biased region" description="Polar residues" evidence="2">
    <location>
        <begin position="17"/>
        <end position="27"/>
    </location>
</feature>
<sequence length="1098" mass="123061">MVRPKRAPNNIKKALTAGSQSTTTELNLNDEDSVVMRKKSQETETTKSKANNKKTKIPNVINDDVLKEPRKRRMASLNAEFLVHYCSNTNPNLNQTPEKTTSQSPSSSKRRRTISNESKLKTTNPRRKIKKKDPASDENETEHEVETEKNTKKTQKKKINTKQKTKKNHADSDDDNSESSQEIIQNRSRRSKKSDNETNIVVATSTGRPKREASLRASAMIIQTNEIEKTRFQYYTTTQNPTATTTTTTPVNQTNTKKSDDSKPDAKNHNFQVPQTPPKNTSKTTLKNSKKSETNLKHVSTTTTLANSNVNLGRNESPDDEESSNDVLIVAEKNVSPSELVLTEELLLEHNKQFGSYSTGNGTFSSHTKEYINKWINELVAPDDKPFPEDVIPIDSFGTKILNDPQYLNVKSRQVPTPQSTKIISKPVTSQVVINKQNVNKEVSPKVTSPKPVATTPMTHKNETNNQVKQNDLDTKTDSTTVNPVNQNRLSNQYPFHLSFEQTAQAAGWSYAPPSTLPRPPSPIIRPEQLTWTNIHTGSESVNQLIAAAVGCSLANNPMHLLNSSQNVPKPMQLPAHFSNSINSKYPPKPAMIDPLKPPKISYLPNPEYFNSLPQDPSYMIPSYSKLKLKSEKLMDIRSHQQAAAAAAAAVAASSSLIHQMPPMINVENVNFYGTLDEQQKAAAACFFQQHQQQQQQQQDSCLNCLPNTAQSLSNQATTAAAAAAAAVAMNLAKILSSQPETNKSEHKKIQDLKKHTETESVVSISSNSSDIKVIKPDAKDEIKQEVKQEPEIKEEIKQEASLVNEEKMDINEDNDDNKSVSSSLSSSVHLVVDETSMIVNENLESQMNVESEASNEKEEIQNALNEKTDSNSNTNLNVESVVVNAPIESNSNMLESENTMDKFDKLWILNSEPLEKNSYFSIKNRVSNMVVNLNDCVLVERTNSKKETHLENENVYSELINESSNTNYSCDENECSISKTIESFAQVKSIKVDPSCDKIMLSVKMFLKPEQIKNEIKNLNESIKFEENELISYQEASEPEVLDAEVIKSKSIISDHTNYLKMKESDESSKESKNEKVYFYRYNYDINKKEINLIVQN</sequence>
<dbReference type="PANTHER" id="PTHR36812:SF9">
    <property type="entry name" value="MYB-LIKE PROTEIN X ISOFORM X1"/>
    <property type="match status" value="1"/>
</dbReference>